<reference evidence="2 4" key="1">
    <citation type="submission" date="2016-02" db="EMBL/GenBank/DDBJ databases">
        <authorList>
            <consortium name="Pathogen Informatics"/>
        </authorList>
    </citation>
    <scope>NUCLEOTIDE SEQUENCE [LARGE SCALE GENOMIC DNA]</scope>
    <source>
        <strain evidence="2 4">LSS78</strain>
    </source>
</reference>
<proteinExistence type="predicted"/>
<organism evidence="3 5">
    <name type="scientific">Streptococcus suis</name>
    <dbReference type="NCBI Taxonomy" id="1307"/>
    <lineage>
        <taxon>Bacteria</taxon>
        <taxon>Bacillati</taxon>
        <taxon>Bacillota</taxon>
        <taxon>Bacilli</taxon>
        <taxon>Lactobacillales</taxon>
        <taxon>Streptococcaceae</taxon>
        <taxon>Streptococcus</taxon>
    </lineage>
</organism>
<evidence type="ECO:0000313" key="5">
    <source>
        <dbReference type="Proteomes" id="UP001270004"/>
    </source>
</evidence>
<keyword evidence="3" id="KW-0067">ATP-binding</keyword>
<dbReference type="SUPFAM" id="SSF52540">
    <property type="entry name" value="P-loop containing nucleoside triphosphate hydrolases"/>
    <property type="match status" value="1"/>
</dbReference>
<gene>
    <name evidence="2" type="ORF">ERS132440_00237</name>
    <name evidence="3" type="ORF">SHY70_04930</name>
</gene>
<keyword evidence="3" id="KW-0547">Nucleotide-binding</keyword>
<sequence>MDIGIRADGMTTSDFENFAIEIVKKKFKNNSLHGFKEGKDDGIDGIDDIASPSLVIQAKRWQVTKNHTTAVKLLKEEIDKIALTKEKYGWEADFNYVIITSMGLSPAGLKEIRDYADKIIPNAIPNDDYIIFSSTLTTLSQQKAYRDIFMNYGLLEKDITNVLRNARLKSIEAESRDYFSDFDAHYFVETRFLGEAYHILQREHILLIQGPAGIGKTTTCSMLGNLFLNNNENIFDIIVRKVEDINEVLTLYNGNYRDNEDRNLFVIFDDFLGRNKFDVGERVLQDIRKLYSASTNTNNLFICLNSRTQILQDARIVNFEFQKLIDENFIENRNFIIDLSRYSEIDRAYIFRKTFEKKLHSLGDIDKLELVGKYNNLIGKDWKRIVQHRNYFPRSIELIANNFKESSENFYDYVVYYLDHPNQLYNNLFENLKVEEKYLLFSLLQFDSLPVEEQLLKNSFHSLRLNPAFDIGRAFKKLDGSWLSFIKETFNSESKVDFFNPSIIDFLNSKLEEFPQMKHEILQKSIYLKQLLGGCKGYVDLKSNSNQIIFFNNILSNWNNFIDSSEFIGEKLVAIIGFNKYAEHATEFRRLLSSYNGMWNLTSYSNGWEVVISHIYQSNEFVIKREFLDALEDFEIVTNILESPNLDSDTIDSIAHDIDKIVEEVYYLSGFEYYASKFNEVNTFFLFKEKKIEILQDYLDSVSTIDEEDIYILETDNFDLEIEVNTQTHYFMDKIDEMLDTLYDWEGEVTLDYKGLKSNLSEYLQQKYNNLSWEDDAYDRWRDSQLEERYTIENILNKPLL</sequence>
<dbReference type="InterPro" id="IPR049050">
    <property type="entry name" value="nSTAND3"/>
</dbReference>
<evidence type="ECO:0000313" key="2">
    <source>
        <dbReference type="EMBL" id="CYV36670.1"/>
    </source>
</evidence>
<dbReference type="RefSeq" id="WP_014638774.1">
    <property type="nucleotide sequence ID" value="NZ_AP023392.1"/>
</dbReference>
<accession>A0A0Z8BLZ5</accession>
<evidence type="ECO:0000259" key="1">
    <source>
        <dbReference type="Pfam" id="PF20720"/>
    </source>
</evidence>
<dbReference type="InterPro" id="IPR027417">
    <property type="entry name" value="P-loop_NTPase"/>
</dbReference>
<dbReference type="Pfam" id="PF20720">
    <property type="entry name" value="nSTAND3"/>
    <property type="match status" value="1"/>
</dbReference>
<dbReference type="EMBL" id="JAWWZK010000007">
    <property type="protein sequence ID" value="MDX5037625.1"/>
    <property type="molecule type" value="Genomic_DNA"/>
</dbReference>
<dbReference type="AlphaFoldDB" id="A0A0Z8BLZ5"/>
<dbReference type="GO" id="GO:0005524">
    <property type="term" value="F:ATP binding"/>
    <property type="evidence" value="ECO:0007669"/>
    <property type="project" value="UniProtKB-KW"/>
</dbReference>
<dbReference type="Proteomes" id="UP000074356">
    <property type="component" value="Unassembled WGS sequence"/>
</dbReference>
<feature type="domain" description="Novel STAND NTPase 3" evidence="1">
    <location>
        <begin position="187"/>
        <end position="354"/>
    </location>
</feature>
<dbReference type="EMBL" id="FIIB01000001">
    <property type="protein sequence ID" value="CYV36670.1"/>
    <property type="molecule type" value="Genomic_DNA"/>
</dbReference>
<evidence type="ECO:0000313" key="4">
    <source>
        <dbReference type="Proteomes" id="UP000074356"/>
    </source>
</evidence>
<dbReference type="Gene3D" id="3.40.50.300">
    <property type="entry name" value="P-loop containing nucleotide triphosphate hydrolases"/>
    <property type="match status" value="1"/>
</dbReference>
<evidence type="ECO:0000313" key="3">
    <source>
        <dbReference type="EMBL" id="MDX5037625.1"/>
    </source>
</evidence>
<name>A0A0Z8BLZ5_STRSU</name>
<reference evidence="3" key="2">
    <citation type="submission" date="2023-11" db="EMBL/GenBank/DDBJ databases">
        <title>Antimicrobial resistance in invasive Streptococcus suis isolated in Spain and the associated genetic mechanisms.</title>
        <authorList>
            <person name="Uruen C."/>
            <person name="Arenas J.A."/>
        </authorList>
    </citation>
    <scope>NUCLEOTIDE SEQUENCE</scope>
    <source>
        <strain evidence="3">Ss_70</strain>
    </source>
</reference>
<protein>
    <submittedName>
        <fullName evidence="3">ATP-binding protein</fullName>
    </submittedName>
</protein>
<dbReference type="Proteomes" id="UP001270004">
    <property type="component" value="Unassembled WGS sequence"/>
</dbReference>